<keyword evidence="1" id="KW-0812">Transmembrane</keyword>
<protein>
    <recommendedName>
        <fullName evidence="2">Putative Flp pilus-assembly TadG-like N-terminal domain-containing protein</fullName>
    </recommendedName>
</protein>
<keyword evidence="1" id="KW-1133">Transmembrane helix</keyword>
<dbReference type="Proteomes" id="UP000196531">
    <property type="component" value="Unassembled WGS sequence"/>
</dbReference>
<proteinExistence type="predicted"/>
<accession>A0A1Y5FC69</accession>
<evidence type="ECO:0000313" key="4">
    <source>
        <dbReference type="Proteomes" id="UP000196531"/>
    </source>
</evidence>
<evidence type="ECO:0000313" key="3">
    <source>
        <dbReference type="EMBL" id="OUR96222.1"/>
    </source>
</evidence>
<gene>
    <name evidence="3" type="ORF">A9Q84_07645</name>
</gene>
<dbReference type="Pfam" id="PF13400">
    <property type="entry name" value="Tad"/>
    <property type="match status" value="1"/>
</dbReference>
<dbReference type="AlphaFoldDB" id="A0A1Y5FC69"/>
<dbReference type="InterPro" id="IPR028087">
    <property type="entry name" value="Tad_N"/>
</dbReference>
<feature type="domain" description="Putative Flp pilus-assembly TadG-like N-terminal" evidence="2">
    <location>
        <begin position="10"/>
        <end position="56"/>
    </location>
</feature>
<organism evidence="3 4">
    <name type="scientific">Halobacteriovorax marinus</name>
    <dbReference type="NCBI Taxonomy" id="97084"/>
    <lineage>
        <taxon>Bacteria</taxon>
        <taxon>Pseudomonadati</taxon>
        <taxon>Bdellovibrionota</taxon>
        <taxon>Bacteriovoracia</taxon>
        <taxon>Bacteriovoracales</taxon>
        <taxon>Halobacteriovoraceae</taxon>
        <taxon>Halobacteriovorax</taxon>
    </lineage>
</organism>
<feature type="transmembrane region" description="Helical" evidence="1">
    <location>
        <begin position="12"/>
        <end position="37"/>
    </location>
</feature>
<evidence type="ECO:0000256" key="1">
    <source>
        <dbReference type="SAM" id="Phobius"/>
    </source>
</evidence>
<reference evidence="4" key="1">
    <citation type="journal article" date="2017" name="Proc. Natl. Acad. Sci. U.S.A.">
        <title>Simulation of Deepwater Horizon oil plume reveals substrate specialization within a complex community of hydrocarbon-degraders.</title>
        <authorList>
            <person name="Hu P."/>
            <person name="Dubinsky E.A."/>
            <person name="Probst A.J."/>
            <person name="Wang J."/>
            <person name="Sieber C.M.K."/>
            <person name="Tom L.M."/>
            <person name="Gardinali P."/>
            <person name="Banfield J.F."/>
            <person name="Atlas R.M."/>
            <person name="Andersen G.L."/>
        </authorList>
    </citation>
    <scope>NUCLEOTIDE SEQUENCE [LARGE SCALE GENOMIC DNA]</scope>
</reference>
<dbReference type="EMBL" id="MAAO01000006">
    <property type="protein sequence ID" value="OUR96222.1"/>
    <property type="molecule type" value="Genomic_DNA"/>
</dbReference>
<evidence type="ECO:0000259" key="2">
    <source>
        <dbReference type="Pfam" id="PF13400"/>
    </source>
</evidence>
<name>A0A1Y5FC69_9BACT</name>
<sequence>MKKNLKGQKGQLSIFLGIIMVIIITLMAFIINVGLFVKAKINLQNAVDAAAWSGAAVQARQLTNIAYLNWEMRNTYKEWMFKYYVIGQLGLSEQLDPAVVTANSETNFKLIPFPGSSEFDPFNLPSTCMSFGGSKDICKLYNTPGLPRFEAPGMPGIDDQHQSFENVITKIKASNCSKKSVRNFASAMIWAYGIKKDFFNDTPSAASHRTGAWIQAIELGLRMRNLEALVNRPPLDDPICFNSNSCTRIGLLTSDIVGQFGNPYNERPIKAFKSAFRNLSGGAYKSGVIRDEFASSFKLTELKPKVFNALPGTLSHTLIPQGASINIGSIGQHSPSQKSYLDLIAYPLNLVSFYTTLVVNNSGEAIKSIVGNTPVEGNCGATKTGLPVPGYMFGYVKNPKVLTYYAVKGEADFIGLFYPFTEDKGITLQAYASAKPFGGRVGPMLFGFGDQSVTHIVPRADSTAGQRRTLPYLSGLRVPGGSFAAGQPIPTDQAFWLSGLSSPIGGAPTSGTPITFGIPNILYDYVSEADLSQHATDPTGKLLIIEQNANALVSGREKVGLYDSRQYARFASHLDVSDPTLVTATEIEKSLESVRQATRYEALNYMIPTMEEGSQNPENLAAFPSAVKKGNNPITGNPFYELYAPLFGPDTLYTTPAVIIGVIQEYLGQSSDAIELYLDSLKTVATDIAGTATIGGASTYKDAAESIYPLVAGLTNMANCDKLSMATRFNQFFNGTSTACDINPLPDMIQSYISEQSDLSANYQNFYSSSYVKPTLDPILKNKDMLSAYVPGPRQGSNEDGELLHPYNVYPTILSAKRNYYSTKFVAMKSVAESGQGTYQEKPIYSESSNLGEIAPDLNGKPIVNSLQSGQLNDFGDLTH</sequence>
<comment type="caution">
    <text evidence="3">The sequence shown here is derived from an EMBL/GenBank/DDBJ whole genome shotgun (WGS) entry which is preliminary data.</text>
</comment>
<keyword evidence="1" id="KW-0472">Membrane</keyword>